<feature type="domain" description="Cadherin" evidence="18">
    <location>
        <begin position="941"/>
        <end position="1044"/>
    </location>
</feature>
<feature type="disulfide bond" evidence="13">
    <location>
        <begin position="3058"/>
        <end position="3067"/>
    </location>
</feature>
<evidence type="ECO:0000256" key="4">
    <source>
        <dbReference type="ARBA" id="ARBA00022729"/>
    </source>
</evidence>
<dbReference type="PROSITE" id="PS50026">
    <property type="entry name" value="EGF_3"/>
    <property type="match status" value="5"/>
</dbReference>
<evidence type="ECO:0000313" key="19">
    <source>
        <dbReference type="EMBL" id="ROT81645.1"/>
    </source>
</evidence>
<dbReference type="InterPro" id="IPR020894">
    <property type="entry name" value="Cadherin_CS"/>
</dbReference>
<reference evidence="19 20" key="2">
    <citation type="submission" date="2019-01" db="EMBL/GenBank/DDBJ databases">
        <title>The decoding of complex shrimp genome reveals the adaptation for benthos swimmer, frequently molting mechanism and breeding impact on genome.</title>
        <authorList>
            <person name="Sun Y."/>
            <person name="Gao Y."/>
            <person name="Yu Y."/>
        </authorList>
    </citation>
    <scope>NUCLEOTIDE SEQUENCE [LARGE SCALE GENOMIC DNA]</scope>
    <source>
        <tissue evidence="19">Muscle</tissue>
    </source>
</reference>
<dbReference type="InterPro" id="IPR015919">
    <property type="entry name" value="Cadherin-like_sf"/>
</dbReference>
<feature type="domain" description="Cadherin" evidence="18">
    <location>
        <begin position="1146"/>
        <end position="1246"/>
    </location>
</feature>
<gene>
    <name evidence="19" type="ORF">C7M84_025197</name>
</gene>
<dbReference type="GO" id="GO:0005509">
    <property type="term" value="F:calcium ion binding"/>
    <property type="evidence" value="ECO:0007669"/>
    <property type="project" value="UniProtKB-UniRule"/>
</dbReference>
<evidence type="ECO:0000256" key="2">
    <source>
        <dbReference type="ARBA" id="ARBA00022536"/>
    </source>
</evidence>
<dbReference type="FunFam" id="2.10.25.10:FF:000125">
    <property type="entry name" value="Neurogenic locus notch protein-like"/>
    <property type="match status" value="1"/>
</dbReference>
<evidence type="ECO:0000256" key="8">
    <source>
        <dbReference type="ARBA" id="ARBA00022989"/>
    </source>
</evidence>
<dbReference type="InterPro" id="IPR039808">
    <property type="entry name" value="Cadherin"/>
</dbReference>
<dbReference type="SUPFAM" id="SSF49899">
    <property type="entry name" value="Concanavalin A-like lectins/glucanases"/>
    <property type="match status" value="1"/>
</dbReference>
<dbReference type="GO" id="GO:0007156">
    <property type="term" value="P:homophilic cell adhesion via plasma membrane adhesion molecules"/>
    <property type="evidence" value="ECO:0007669"/>
    <property type="project" value="InterPro"/>
</dbReference>
<feature type="domain" description="Cadherin" evidence="18">
    <location>
        <begin position="1891"/>
        <end position="1992"/>
    </location>
</feature>
<feature type="domain" description="Cadherin" evidence="18">
    <location>
        <begin position="2427"/>
        <end position="2525"/>
    </location>
</feature>
<name>A0A423TYV5_PENVA</name>
<feature type="domain" description="EGF-like" evidence="17">
    <location>
        <begin position="2921"/>
        <end position="2957"/>
    </location>
</feature>
<dbReference type="InterPro" id="IPR013320">
    <property type="entry name" value="ConA-like_dom_sf"/>
</dbReference>
<feature type="region of interest" description="Disordered" evidence="14">
    <location>
        <begin position="3293"/>
        <end position="3325"/>
    </location>
</feature>
<keyword evidence="10 13" id="KW-1015">Disulfide bond</keyword>
<dbReference type="SUPFAM" id="SSF49313">
    <property type="entry name" value="Cadherin-like"/>
    <property type="match status" value="23"/>
</dbReference>
<keyword evidence="11" id="KW-0325">Glycoprotein</keyword>
<feature type="domain" description="Cadherin" evidence="18">
    <location>
        <begin position="2305"/>
        <end position="2411"/>
    </location>
</feature>
<dbReference type="SMART" id="SM00181">
    <property type="entry name" value="EGF"/>
    <property type="match status" value="6"/>
</dbReference>
<reference evidence="19 20" key="1">
    <citation type="submission" date="2018-04" db="EMBL/GenBank/DDBJ databases">
        <authorList>
            <person name="Zhang X."/>
            <person name="Yuan J."/>
            <person name="Li F."/>
            <person name="Xiang J."/>
        </authorList>
    </citation>
    <scope>NUCLEOTIDE SEQUENCE [LARGE SCALE GENOMIC DNA]</scope>
    <source>
        <tissue evidence="19">Muscle</tissue>
    </source>
</reference>
<feature type="region of interest" description="Disordered" evidence="14">
    <location>
        <begin position="3145"/>
        <end position="3164"/>
    </location>
</feature>
<dbReference type="SMART" id="SM00112">
    <property type="entry name" value="CA"/>
    <property type="match status" value="23"/>
</dbReference>
<dbReference type="Gene3D" id="2.10.25.10">
    <property type="entry name" value="Laminin"/>
    <property type="match status" value="6"/>
</dbReference>
<feature type="domain" description="Cadherin" evidence="18">
    <location>
        <begin position="1456"/>
        <end position="1557"/>
    </location>
</feature>
<evidence type="ECO:0000256" key="12">
    <source>
        <dbReference type="PROSITE-ProRule" id="PRU00043"/>
    </source>
</evidence>
<feature type="domain" description="EGF-like" evidence="17">
    <location>
        <begin position="2996"/>
        <end position="3030"/>
    </location>
</feature>
<dbReference type="PROSITE" id="PS00232">
    <property type="entry name" value="CADHERIN_1"/>
    <property type="match status" value="9"/>
</dbReference>
<dbReference type="FunFam" id="2.60.40.60:FF:000037">
    <property type="entry name" value="FAT atypical cadherin 1"/>
    <property type="match status" value="1"/>
</dbReference>
<evidence type="ECO:0000256" key="13">
    <source>
        <dbReference type="PROSITE-ProRule" id="PRU00076"/>
    </source>
</evidence>
<dbReference type="PROSITE" id="PS50268">
    <property type="entry name" value="CADHERIN_2"/>
    <property type="match status" value="23"/>
</dbReference>
<dbReference type="FunFam" id="2.60.40.60:FF:000013">
    <property type="entry name" value="Cadherin EGF LAG seven-pass G-type receptor"/>
    <property type="match status" value="3"/>
</dbReference>
<dbReference type="STRING" id="6689.A0A423TYV5"/>
<evidence type="ECO:0000256" key="9">
    <source>
        <dbReference type="ARBA" id="ARBA00023136"/>
    </source>
</evidence>
<dbReference type="InterPro" id="IPR002126">
    <property type="entry name" value="Cadherin-like_dom"/>
</dbReference>
<feature type="domain" description="Cadherin" evidence="18">
    <location>
        <begin position="1993"/>
        <end position="2094"/>
    </location>
</feature>
<feature type="domain" description="Cadherin" evidence="18">
    <location>
        <begin position="1045"/>
        <end position="1145"/>
    </location>
</feature>
<protein>
    <submittedName>
        <fullName evidence="19">Putative fat-like cadherin-related tumor suppressor-like isoform X7</fullName>
    </submittedName>
</protein>
<feature type="domain" description="Cadherin" evidence="18">
    <location>
        <begin position="856"/>
        <end position="940"/>
    </location>
</feature>
<feature type="domain" description="Cadherin" evidence="18">
    <location>
        <begin position="2200"/>
        <end position="2304"/>
    </location>
</feature>
<evidence type="ECO:0000313" key="20">
    <source>
        <dbReference type="Proteomes" id="UP000283509"/>
    </source>
</evidence>
<keyword evidence="9 15" id="KW-0472">Membrane</keyword>
<keyword evidence="7" id="KW-0130">Cell adhesion</keyword>
<dbReference type="InterPro" id="IPR000152">
    <property type="entry name" value="EGF-type_Asp/Asn_hydroxyl_site"/>
</dbReference>
<evidence type="ECO:0000256" key="3">
    <source>
        <dbReference type="ARBA" id="ARBA00022692"/>
    </source>
</evidence>
<feature type="domain" description="EGF-like" evidence="17">
    <location>
        <begin position="3032"/>
        <end position="3068"/>
    </location>
</feature>
<keyword evidence="20" id="KW-1185">Reference proteome</keyword>
<dbReference type="PANTHER" id="PTHR24027:SF438">
    <property type="entry name" value="CADHERIN 23"/>
    <property type="match status" value="1"/>
</dbReference>
<dbReference type="CDD" id="cd00054">
    <property type="entry name" value="EGF_CA"/>
    <property type="match status" value="5"/>
</dbReference>
<feature type="region of interest" description="Disordered" evidence="14">
    <location>
        <begin position="3208"/>
        <end position="3247"/>
    </location>
</feature>
<keyword evidence="2 13" id="KW-0245">EGF-like domain</keyword>
<dbReference type="FunFam" id="2.60.40.60:FF:000059">
    <property type="entry name" value="FAT atypical cadherin 3"/>
    <property type="match status" value="1"/>
</dbReference>
<dbReference type="PRINTS" id="PR00205">
    <property type="entry name" value="CADHERIN"/>
</dbReference>
<feature type="domain" description="Cadherin" evidence="18">
    <location>
        <begin position="244"/>
        <end position="417"/>
    </location>
</feature>
<dbReference type="FunFam" id="2.60.40.60:FF:000058">
    <property type="entry name" value="FAT atypical cadherin 3"/>
    <property type="match status" value="1"/>
</dbReference>
<dbReference type="FunFam" id="2.60.40.60:FF:000041">
    <property type="entry name" value="FAT atypical cadherin 1"/>
    <property type="match status" value="1"/>
</dbReference>
<evidence type="ECO:0000256" key="7">
    <source>
        <dbReference type="ARBA" id="ARBA00022889"/>
    </source>
</evidence>
<dbReference type="FunFam" id="2.60.40.60:FF:000032">
    <property type="entry name" value="FAT atypical cadherin 1"/>
    <property type="match status" value="1"/>
</dbReference>
<evidence type="ECO:0000256" key="1">
    <source>
        <dbReference type="ARBA" id="ARBA00004167"/>
    </source>
</evidence>
<feature type="domain" description="Cadherin" evidence="18">
    <location>
        <begin position="25"/>
        <end position="122"/>
    </location>
</feature>
<evidence type="ECO:0000259" key="16">
    <source>
        <dbReference type="PROSITE" id="PS50025"/>
    </source>
</evidence>
<feature type="domain" description="EGF-like" evidence="17">
    <location>
        <begin position="2959"/>
        <end position="2995"/>
    </location>
</feature>
<dbReference type="FunFam" id="2.60.40.60:FF:000026">
    <property type="entry name" value="FAT atypical cadherin 1"/>
    <property type="match status" value="2"/>
</dbReference>
<dbReference type="PROSITE" id="PS00022">
    <property type="entry name" value="EGF_1"/>
    <property type="match status" value="4"/>
</dbReference>
<dbReference type="InterPro" id="IPR018097">
    <property type="entry name" value="EGF_Ca-bd_CS"/>
</dbReference>
<dbReference type="SUPFAM" id="SSF57196">
    <property type="entry name" value="EGF/Laminin"/>
    <property type="match status" value="4"/>
</dbReference>
<accession>A0A423TYV5</accession>
<dbReference type="GO" id="GO:0007163">
    <property type="term" value="P:establishment or maintenance of cell polarity"/>
    <property type="evidence" value="ECO:0007669"/>
    <property type="project" value="UniProtKB-ARBA"/>
</dbReference>
<proteinExistence type="predicted"/>
<feature type="disulfide bond" evidence="13">
    <location>
        <begin position="2985"/>
        <end position="2994"/>
    </location>
</feature>
<feature type="domain" description="Cadherin" evidence="18">
    <location>
        <begin position="629"/>
        <end position="726"/>
    </location>
</feature>
<feature type="region of interest" description="Disordered" evidence="14">
    <location>
        <begin position="3340"/>
        <end position="3405"/>
    </location>
</feature>
<dbReference type="CDD" id="cd11304">
    <property type="entry name" value="Cadherin_repeat"/>
    <property type="match status" value="22"/>
</dbReference>
<feature type="domain" description="EGF-like" evidence="17">
    <location>
        <begin position="2680"/>
        <end position="2718"/>
    </location>
</feature>
<evidence type="ECO:0000256" key="11">
    <source>
        <dbReference type="ARBA" id="ARBA00023180"/>
    </source>
</evidence>
<dbReference type="GO" id="GO:0007431">
    <property type="term" value="P:salivary gland development"/>
    <property type="evidence" value="ECO:0007669"/>
    <property type="project" value="UniProtKB-ARBA"/>
</dbReference>
<dbReference type="GO" id="GO:0008013">
    <property type="term" value="F:beta-catenin binding"/>
    <property type="evidence" value="ECO:0007669"/>
    <property type="project" value="TreeGrafter"/>
</dbReference>
<keyword evidence="6 12" id="KW-0106">Calcium</keyword>
<feature type="domain" description="Cadherin" evidence="18">
    <location>
        <begin position="1675"/>
        <end position="1782"/>
    </location>
</feature>
<comment type="caution">
    <text evidence="19">The sequence shown here is derived from an EMBL/GenBank/DDBJ whole genome shotgun (WGS) entry which is preliminary data.</text>
</comment>
<dbReference type="PROSITE" id="PS00010">
    <property type="entry name" value="ASX_HYDROXYL"/>
    <property type="match status" value="2"/>
</dbReference>
<dbReference type="Gene3D" id="2.60.120.200">
    <property type="match status" value="1"/>
</dbReference>
<feature type="disulfide bond" evidence="13">
    <location>
        <begin position="2947"/>
        <end position="2956"/>
    </location>
</feature>
<keyword evidence="4" id="KW-0732">Signal</keyword>
<feature type="domain" description="Cadherin" evidence="18">
    <location>
        <begin position="524"/>
        <end position="628"/>
    </location>
</feature>
<feature type="domain" description="Cadherin" evidence="18">
    <location>
        <begin position="136"/>
        <end position="242"/>
    </location>
</feature>
<sequence>MVYVLVEDVNDHHPLSSWPVYWPGVSENSPPDTVVVTVGATDPDPSANITYEISGGNPQSIFTIDAKTGEIRTTGRQLDREQHAEHMLEVTIRDGEDPATSLASVAYVAVNVLDENDHAPAFLESLYKFSVPILPRPPTQKEEYVEDMPVGRNASSLDADYFLPYDNARVWAYSIEGDQWLGTFKIHPKTGIISAKSGLNPEEDYEFTVQAIDNGRPRNASSCLVVIDVVPVPEDSKTPPAILEEAEARVTVLESDPVGQHVTLISARDEDGDRVWFDIIVSVTHFSNPLPLSSPPFCLPPAPFLSPSVPLLSPSLPGSLLSPSSLLSPPIPLLSPSLPPPLSPSLPPIPPPIPLLLSPSPSLPPSSTPLATRSTSKLDAEKKSLYNLTIGVTDGVYTVTSQVIVSVLDVNDNRPAFSEPTYEVEVGENTSPGTTIATLTASDPDSDKHLTFTLVNTAHVASASKFMVSPESGDVVLYEPLDREVQEVHILTVCVKDRIIPIKSDYARLIIRVRDYNDHAPQFLATLYNGTVTETAAVGTAVTEVVAVDRDKGVNGDITYSIISGNIGGVFSLHPSTGIISLVRQVDRQVMPEYWLAVRGSDNGSPPKHSHVNVNIHVKIAHGAPPRFLKKEYVFEVSEKAHVGDYLGIVEVESRLGVVFSLNVDSRRIPFAINPSTGTVSLDAPVDYEKSQSYNYTVFASSMNGQESTAHLVINILDENDNPPYFTQSSYVGHISEAAAVNSVVLMEDNTPLVISAKDKDSDQNANLVFTILEEEARKYFAIDSSTGAIRTVGPLDHEVVSKVTFSVKVHDNGHPRLCASTTATVTITITDINDVPPRFLLQEYNASLLIPTNVGVAVVQLNATDLDFDGKANLEYEIADGNKDGKFKINSKTGLITVNESRNLAGFYRLKVTVNDGQFASSTTANIHVEQIPNTGLRFSEDKYFAAVEENSTRVDKVVMVHVLGSELNEHLKFSILNPTDMFEIGETSGVIQTRGRPFDREVQDNYLLIVEVRSIIPSVPARVAHVQVHVVVTDRNDNAPIFVNKPYYGVISVDAKKNQVVFRVHATDFDADENRDVRYELQRGNGELFSVSRSTGEIILRQTLEGLKSEYELIVSAYDGGSPPLSSQVPVRLKVVDRSQPIFDRQFYSATVAEDADTHTPIVTVVAHSQLNRKLIYTIVGGNEHQTFAMEHEEGLIRVQDDLDFESKNTYQLTVRATDSYSGKWAEVVVSVQVIDVNDNPPEFLQHFYNVTVSEATAIATPILTITTSDLDTGPNAGVTYRLMGLNGTLPDNFYMEGDSGVLILKQGLDRETAPVHHFLVQAIDKGTPPLSSTAHILVTVVDMNDNPPVFEQQAQRCVITEDASRGHFVTLVSASDEDVSDVDKLTYSIVDGNDMQAFVIEPTTGIVTVWNNQKLQESNQHILNISVTDGVFTAYSRLVVTISPVNARSPTFRVAQYNARIQENAIKTTVAQVSARDDDSGRYGDVTYHFIGDKAHSFFRINENTGEVWTSKMFDREERKEYSFTVMAMDIGGRTGFTTLHITVDDENDNNPVFKQSDYKAIVRSNTTAGTVVLTSKAWFKILPYGTRIGDVAARYDGELQYVVDWGGHEVSPPVSVSPSGTLTLTALLDHEETQRLSLIVTAVPIAEPELAASTTVEIEVQDVNDEAPTFESETYYVSVAENTPSGSNVVKVFAKDEDTGSNSEVRYTLEEQTPLLEEPLFTLDPYSGWLSLNQELDAETKSKYELKVIAKDNGSPQRSSTATIMIDVIDYNDNPPQFVKEEYRSAVREDALPGTVVVQLEVQDYDLGGGALDGEVDQGIIYYLTAGNALQHFHVRSGGQIYVAKKLDREVVDQYALEVTATDGVFVAKAWVFIEILDVNDNGPMCTTPLYRHTISEAALPGTYLLRVTATDKDLTSQPQFYVTGQGAGSFTMDQETGQLTVSKQLDRETQSQFSLKAIVKDGNNEEWQCTCQVEIEITDVNDNAPVFSMPSYSINVPENSPENLLLLKIHAADPDKGMNRKVTYGLEGNDIFLMDRQTGILSVTQSLDREKQAMYNLTVIAKDHGTPQLSSRTNILVLVSDMNDNPPEFASHTYYTTVTESASIGSDIVRVLATSRDSGKNAEITYSIIGGNEHRKFAINPKTGVVSVLDPLDYERAHNYQLTVQATDGGEPPLSNHATVNVTITDINDNAPIFLQNSYSAIVNEAALNRERLIQVIATDLDSEANGKISYAIANGDPKKQFQIDPQSGHVSVAGPLDRETVSSYNLEVIALDHGIPQRSGSVMLNIEVSDANDNPPVFVETNHTAYVQEDKPVNHLVFKFDIIDNDDEASGNGRPFTFEIRNGNENNEFRMTQDGHLRTATKFNHMVKADYHLLIRVYDNGRPPLFAETWIDVKIIEESRYPPMVLPLYVTVFVHTGDYFGGVLGKIKAADEDPYDTLTYSVISSHNGGTSRYFSIDPRDGTLSSVGGLDEGSYTVNISVTDGKFTTIGQAETDVINISDEMVENAVIVQLGGATAEEFLLSYKRSFHRGIKNLMNVKSRDVIILSLQNSHSRTRRDGKKKVDKGKYGTEADLDVLFAVRKNGGAFYPRSLVRKKVASGQQTLESVLGLQVIGVVEDECTDDTCENGECREQVVLDDSQVAIVTDTKSYVSLHHRHESKCVCPIGFSGVRCEIVINECAHNPCPSFKICEPDSSRLGYICVCPEGLVGATCSLNKTSCIGRDTNPECYSPVSPLSFRGKSYTQYSLRNPIERHFSFSLWFRTLHPSGNLMFTAGRIDYSILELEEGEVRYRWDLGSGEGLVTVSSVRVDDGQWHHVGLERFGNRAEVTVDGQFREQGDSPGSSDLLNLETPHLYLGAEVRPWAGAQDPRQGMVGCIDDPRVDDTPLPLTHQATTKVALLTRLAHVVQHCQSELQPPGVCGAHPCLNGGTCEERGASFICQCHPRFLGSRCELDSNPCASSPCLNNGHCVNIENTYRCECPARVSGPRCQYMYCNPNPCLNRGTCEEGISGPICKCRGFTGAYCNIDINECAKNPCLNGGSCINTYGSFRCMCPGNATGTYCDAVRGTLIDIGMEEIIYIVIGIVSVIILGLIIVLAMHCRERRAARRRQLIEQTNHVILKPKNTDNHNIYKRNSKMSNLEASQNPHGCTPRPDSYPTSPSEPAYMPLNNFDTIRSYGSAGDELENLPQYSRDFVQNISKPNSLHHHHHLHTPQINPLGTPRGSTLGSTMGSTLGSPGSTLAADTDSLHKPWKDALAHNLKDTYYENNKIQNDVKFRQGEYMSLKKLSVDGSTRDDASVRSGASMDDLPVEGPVDPGRDMETLPADELVSECGTEFELESRPDLDTSQLLDPNSDAGAESDTSLFIPQPQRYETHPNQYLPRYQVGSETETDDERGKLLNTLDDPYSVVYRPPPINHLPEDRDGATYSPYRIRSNRRHDTVKRFSEFGADISVISGMEDEEEGASLWGGAASNTSASDLDNVCDIEDSEVNSEFENDDKIKK</sequence>
<dbReference type="InterPro" id="IPR013032">
    <property type="entry name" value="EGF-like_CS"/>
</dbReference>
<dbReference type="Gene3D" id="2.60.40.60">
    <property type="entry name" value="Cadherins"/>
    <property type="match status" value="23"/>
</dbReference>
<comment type="subcellular location">
    <subcellularLocation>
        <location evidence="1">Membrane</location>
        <topology evidence="1">Single-pass membrane protein</topology>
    </subcellularLocation>
</comment>
<keyword evidence="5" id="KW-0677">Repeat</keyword>
<feature type="domain" description="Cadherin" evidence="18">
    <location>
        <begin position="418"/>
        <end position="523"/>
    </location>
</feature>
<dbReference type="Pfam" id="PF02210">
    <property type="entry name" value="Laminin_G_2"/>
    <property type="match status" value="1"/>
</dbReference>
<feature type="transmembrane region" description="Helical" evidence="15">
    <location>
        <begin position="3082"/>
        <end position="3105"/>
    </location>
</feature>
<feature type="domain" description="Cadherin" evidence="18">
    <location>
        <begin position="1354"/>
        <end position="1455"/>
    </location>
</feature>
<dbReference type="FunFam" id="2.60.40.60:FF:000084">
    <property type="entry name" value="FAT atypical cadherin 3"/>
    <property type="match status" value="1"/>
</dbReference>
<dbReference type="FunFam" id="2.10.25.10:FF:000472">
    <property type="entry name" value="Uncharacterized protein, isoform A"/>
    <property type="match status" value="1"/>
</dbReference>
<dbReference type="SMART" id="SM00282">
    <property type="entry name" value="LamG"/>
    <property type="match status" value="1"/>
</dbReference>
<dbReference type="InterPro" id="IPR001881">
    <property type="entry name" value="EGF-like_Ca-bd_dom"/>
</dbReference>
<dbReference type="GO" id="GO:0007424">
    <property type="term" value="P:open tracheal system development"/>
    <property type="evidence" value="ECO:0007669"/>
    <property type="project" value="UniProtKB-ARBA"/>
</dbReference>
<dbReference type="Pfam" id="PF00008">
    <property type="entry name" value="EGF"/>
    <property type="match status" value="2"/>
</dbReference>
<dbReference type="FunFam" id="2.60.40.60:FF:000020">
    <property type="entry name" value="Dachsous cadherin-related 1b"/>
    <property type="match status" value="4"/>
</dbReference>
<feature type="domain" description="Cadherin" evidence="18">
    <location>
        <begin position="2095"/>
        <end position="2199"/>
    </location>
</feature>
<dbReference type="PROSITE" id="PS50025">
    <property type="entry name" value="LAM_G_DOMAIN"/>
    <property type="match status" value="1"/>
</dbReference>
<keyword evidence="8 15" id="KW-1133">Transmembrane helix</keyword>
<dbReference type="GO" id="GO:0098858">
    <property type="term" value="C:actin-based cell projection"/>
    <property type="evidence" value="ECO:0007669"/>
    <property type="project" value="UniProtKB-ARBA"/>
</dbReference>
<evidence type="ECO:0000259" key="18">
    <source>
        <dbReference type="PROSITE" id="PS50268"/>
    </source>
</evidence>
<dbReference type="CDD" id="cd00110">
    <property type="entry name" value="LamG"/>
    <property type="match status" value="1"/>
</dbReference>
<dbReference type="Pfam" id="PF00028">
    <property type="entry name" value="Cadherin"/>
    <property type="match status" value="19"/>
</dbReference>
<evidence type="ECO:0000256" key="15">
    <source>
        <dbReference type="SAM" id="Phobius"/>
    </source>
</evidence>
<feature type="domain" description="Laminin G" evidence="16">
    <location>
        <begin position="2737"/>
        <end position="2915"/>
    </location>
</feature>
<dbReference type="OrthoDB" id="6252479at2759"/>
<dbReference type="PROSITE" id="PS01187">
    <property type="entry name" value="EGF_CA"/>
    <property type="match status" value="1"/>
</dbReference>
<dbReference type="FunFam" id="2.60.40.60:FF:000053">
    <property type="entry name" value="FAT atypical cadherin 3"/>
    <property type="match status" value="1"/>
</dbReference>
<dbReference type="Proteomes" id="UP000283509">
    <property type="component" value="Unassembled WGS sequence"/>
</dbReference>
<keyword evidence="3 15" id="KW-0812">Transmembrane</keyword>
<evidence type="ECO:0000256" key="14">
    <source>
        <dbReference type="SAM" id="MobiDB-lite"/>
    </source>
</evidence>
<dbReference type="GO" id="GO:0016342">
    <property type="term" value="C:catenin complex"/>
    <property type="evidence" value="ECO:0007669"/>
    <property type="project" value="TreeGrafter"/>
</dbReference>
<feature type="domain" description="Cadherin" evidence="18">
    <location>
        <begin position="1247"/>
        <end position="1353"/>
    </location>
</feature>
<dbReference type="GO" id="GO:0048565">
    <property type="term" value="P:digestive tract development"/>
    <property type="evidence" value="ECO:0007669"/>
    <property type="project" value="UniProtKB-ARBA"/>
</dbReference>
<dbReference type="GO" id="GO:0008104">
    <property type="term" value="P:intracellular protein localization"/>
    <property type="evidence" value="ECO:0007669"/>
    <property type="project" value="UniProtKB-ARBA"/>
</dbReference>
<dbReference type="SMART" id="SM00179">
    <property type="entry name" value="EGF_CA"/>
    <property type="match status" value="4"/>
</dbReference>
<evidence type="ECO:0000256" key="5">
    <source>
        <dbReference type="ARBA" id="ARBA00022737"/>
    </source>
</evidence>
<feature type="domain" description="Cadherin" evidence="18">
    <location>
        <begin position="1783"/>
        <end position="1895"/>
    </location>
</feature>
<dbReference type="GO" id="GO:0016477">
    <property type="term" value="P:cell migration"/>
    <property type="evidence" value="ECO:0007669"/>
    <property type="project" value="TreeGrafter"/>
</dbReference>
<feature type="disulfide bond" evidence="13">
    <location>
        <begin position="2689"/>
        <end position="2706"/>
    </location>
</feature>
<dbReference type="InterPro" id="IPR001791">
    <property type="entry name" value="Laminin_G"/>
</dbReference>
<dbReference type="GO" id="GO:0035239">
    <property type="term" value="P:tube morphogenesis"/>
    <property type="evidence" value="ECO:0007669"/>
    <property type="project" value="UniProtKB-ARBA"/>
</dbReference>
<evidence type="ECO:0000259" key="17">
    <source>
        <dbReference type="PROSITE" id="PS50026"/>
    </source>
</evidence>
<feature type="compositionally biased region" description="Polar residues" evidence="14">
    <location>
        <begin position="3218"/>
        <end position="3244"/>
    </location>
</feature>
<dbReference type="Pfam" id="PF12661">
    <property type="entry name" value="hEGF"/>
    <property type="match status" value="1"/>
</dbReference>
<dbReference type="InterPro" id="IPR000742">
    <property type="entry name" value="EGF"/>
</dbReference>
<dbReference type="EMBL" id="QCYY01000943">
    <property type="protein sequence ID" value="ROT81645.1"/>
    <property type="molecule type" value="Genomic_DNA"/>
</dbReference>
<feature type="disulfide bond" evidence="13">
    <location>
        <begin position="2708"/>
        <end position="2717"/>
    </location>
</feature>
<dbReference type="FunFam" id="2.60.40.60:FF:000021">
    <property type="entry name" value="FAT atypical cadherin 1"/>
    <property type="match status" value="1"/>
</dbReference>
<dbReference type="PANTHER" id="PTHR24027">
    <property type="entry name" value="CADHERIN-23"/>
    <property type="match status" value="1"/>
</dbReference>
<feature type="domain" description="Cadherin" evidence="18">
    <location>
        <begin position="1558"/>
        <end position="1674"/>
    </location>
</feature>
<organism evidence="19 20">
    <name type="scientific">Penaeus vannamei</name>
    <name type="common">Whiteleg shrimp</name>
    <name type="synonym">Litopenaeus vannamei</name>
    <dbReference type="NCBI Taxonomy" id="6689"/>
    <lineage>
        <taxon>Eukaryota</taxon>
        <taxon>Metazoa</taxon>
        <taxon>Ecdysozoa</taxon>
        <taxon>Arthropoda</taxon>
        <taxon>Crustacea</taxon>
        <taxon>Multicrustacea</taxon>
        <taxon>Malacostraca</taxon>
        <taxon>Eumalacostraca</taxon>
        <taxon>Eucarida</taxon>
        <taxon>Decapoda</taxon>
        <taxon>Dendrobranchiata</taxon>
        <taxon>Penaeoidea</taxon>
        <taxon>Penaeidae</taxon>
        <taxon>Penaeus</taxon>
    </lineage>
</organism>
<evidence type="ECO:0000256" key="10">
    <source>
        <dbReference type="ARBA" id="ARBA00023157"/>
    </source>
</evidence>
<dbReference type="GO" id="GO:0001736">
    <property type="term" value="P:establishment of planar polarity"/>
    <property type="evidence" value="ECO:0007669"/>
    <property type="project" value="UniProtKB-ARBA"/>
</dbReference>
<feature type="domain" description="Cadherin" evidence="18">
    <location>
        <begin position="727"/>
        <end position="840"/>
    </location>
</feature>
<comment type="caution">
    <text evidence="13">Lacks conserved residue(s) required for the propagation of feature annotation.</text>
</comment>
<evidence type="ECO:0000256" key="6">
    <source>
        <dbReference type="ARBA" id="ARBA00022837"/>
    </source>
</evidence>
<dbReference type="GO" id="GO:0045296">
    <property type="term" value="F:cadherin binding"/>
    <property type="evidence" value="ECO:0007669"/>
    <property type="project" value="TreeGrafter"/>
</dbReference>